<dbReference type="Gene3D" id="3.90.180.10">
    <property type="entry name" value="Medium-chain alcohol dehydrogenases, catalytic domain"/>
    <property type="match status" value="1"/>
</dbReference>
<dbReference type="PANTHER" id="PTHR44154:SF1">
    <property type="entry name" value="QUINONE OXIDOREDUCTASE"/>
    <property type="match status" value="1"/>
</dbReference>
<dbReference type="Pfam" id="PF13602">
    <property type="entry name" value="ADH_zinc_N_2"/>
    <property type="match status" value="1"/>
</dbReference>
<protein>
    <submittedName>
        <fullName evidence="3">NADPH:quinone reductase</fullName>
    </submittedName>
</protein>
<sequence>MSVPTDATTPTMQAAVLTRFGDADSFQCVPLPRPQPEGDELLIRVAYAGVNPADWKDRRGYLTAFFDIEFPYVIGFDAAGWVEWAPPGSSFQVGDRVVTPSAHGQGKWGSYAQYLVVSPDGVARVPDSLDLRVAATVPVSALTAWQAITRTDRGYLQPGQSVMVHGGAGSVGRFAIQFAKELGADVTASCSAANRSALENLGAHRTVDYRADLPEQLARSHPAGVDLLIDAVGASSLPDIAALVKPGGRVVSIATLNDDGDVPALIADAAGAGIARQVFAMDDADCAADLATIVDAVADGRLQLPAIHEYALADVAAAHRLLENGKAAGKLVLRVSDSASGAAPD</sequence>
<evidence type="ECO:0000256" key="1">
    <source>
        <dbReference type="ARBA" id="ARBA00022857"/>
    </source>
</evidence>
<dbReference type="InterPro" id="IPR036291">
    <property type="entry name" value="NAD(P)-bd_dom_sf"/>
</dbReference>
<dbReference type="InterPro" id="IPR051603">
    <property type="entry name" value="Zinc-ADH_QOR/CCCR"/>
</dbReference>
<gene>
    <name evidence="3" type="ORF">GCM10007053_25540</name>
</gene>
<keyword evidence="1" id="KW-0521">NADP</keyword>
<dbReference type="CDD" id="cd05289">
    <property type="entry name" value="MDR_like_2"/>
    <property type="match status" value="1"/>
</dbReference>
<dbReference type="EMBL" id="BMYM01000002">
    <property type="protein sequence ID" value="GHD36762.1"/>
    <property type="molecule type" value="Genomic_DNA"/>
</dbReference>
<dbReference type="InterPro" id="IPR020843">
    <property type="entry name" value="ER"/>
</dbReference>
<dbReference type="GO" id="GO:0016491">
    <property type="term" value="F:oxidoreductase activity"/>
    <property type="evidence" value="ECO:0007669"/>
    <property type="project" value="InterPro"/>
</dbReference>
<organism evidence="3 4">
    <name type="scientific">Parahalioglobus pacificus</name>
    <dbReference type="NCBI Taxonomy" id="930806"/>
    <lineage>
        <taxon>Bacteria</taxon>
        <taxon>Pseudomonadati</taxon>
        <taxon>Pseudomonadota</taxon>
        <taxon>Gammaproteobacteria</taxon>
        <taxon>Cellvibrionales</taxon>
        <taxon>Halieaceae</taxon>
        <taxon>Parahalioglobus</taxon>
    </lineage>
</organism>
<accession>A0A918XM79</accession>
<dbReference type="Proteomes" id="UP000644693">
    <property type="component" value="Unassembled WGS sequence"/>
</dbReference>
<dbReference type="SUPFAM" id="SSF51735">
    <property type="entry name" value="NAD(P)-binding Rossmann-fold domains"/>
    <property type="match status" value="1"/>
</dbReference>
<dbReference type="Pfam" id="PF08240">
    <property type="entry name" value="ADH_N"/>
    <property type="match status" value="1"/>
</dbReference>
<evidence type="ECO:0000313" key="4">
    <source>
        <dbReference type="Proteomes" id="UP000644693"/>
    </source>
</evidence>
<name>A0A918XM79_9GAMM</name>
<keyword evidence="4" id="KW-1185">Reference proteome</keyword>
<reference evidence="3" key="1">
    <citation type="journal article" date="2014" name="Int. J. Syst. Evol. Microbiol.">
        <title>Complete genome sequence of Corynebacterium casei LMG S-19264T (=DSM 44701T), isolated from a smear-ripened cheese.</title>
        <authorList>
            <consortium name="US DOE Joint Genome Institute (JGI-PGF)"/>
            <person name="Walter F."/>
            <person name="Albersmeier A."/>
            <person name="Kalinowski J."/>
            <person name="Ruckert C."/>
        </authorList>
    </citation>
    <scope>NUCLEOTIDE SEQUENCE</scope>
    <source>
        <strain evidence="3">KCTC 23430</strain>
    </source>
</reference>
<dbReference type="InterPro" id="IPR011032">
    <property type="entry name" value="GroES-like_sf"/>
</dbReference>
<feature type="domain" description="Enoyl reductase (ER)" evidence="2">
    <location>
        <begin position="21"/>
        <end position="333"/>
    </location>
</feature>
<dbReference type="InterPro" id="IPR013154">
    <property type="entry name" value="ADH-like_N"/>
</dbReference>
<comment type="caution">
    <text evidence="3">The sequence shown here is derived from an EMBL/GenBank/DDBJ whole genome shotgun (WGS) entry which is preliminary data.</text>
</comment>
<dbReference type="RefSeq" id="WP_189478165.1">
    <property type="nucleotide sequence ID" value="NZ_BMYM01000002.1"/>
</dbReference>
<evidence type="ECO:0000259" key="2">
    <source>
        <dbReference type="SMART" id="SM00829"/>
    </source>
</evidence>
<evidence type="ECO:0000313" key="3">
    <source>
        <dbReference type="EMBL" id="GHD36762.1"/>
    </source>
</evidence>
<dbReference type="PANTHER" id="PTHR44154">
    <property type="entry name" value="QUINONE OXIDOREDUCTASE"/>
    <property type="match status" value="1"/>
</dbReference>
<dbReference type="Gene3D" id="3.40.50.720">
    <property type="entry name" value="NAD(P)-binding Rossmann-like Domain"/>
    <property type="match status" value="1"/>
</dbReference>
<dbReference type="SUPFAM" id="SSF50129">
    <property type="entry name" value="GroES-like"/>
    <property type="match status" value="1"/>
</dbReference>
<dbReference type="AlphaFoldDB" id="A0A918XM79"/>
<dbReference type="SMART" id="SM00829">
    <property type="entry name" value="PKS_ER"/>
    <property type="match status" value="1"/>
</dbReference>
<reference evidence="3" key="2">
    <citation type="submission" date="2020-09" db="EMBL/GenBank/DDBJ databases">
        <authorList>
            <person name="Sun Q."/>
            <person name="Kim S."/>
        </authorList>
    </citation>
    <scope>NUCLEOTIDE SEQUENCE</scope>
    <source>
        <strain evidence="3">KCTC 23430</strain>
    </source>
</reference>
<proteinExistence type="predicted"/>